<protein>
    <submittedName>
        <fullName evidence="1">Uncharacterized protein</fullName>
    </submittedName>
</protein>
<reference evidence="1 2" key="1">
    <citation type="submission" date="2020-09" db="EMBL/GenBank/DDBJ databases">
        <title>De no assembly of potato wild relative species, Solanum commersonii.</title>
        <authorList>
            <person name="Cho K."/>
        </authorList>
    </citation>
    <scope>NUCLEOTIDE SEQUENCE [LARGE SCALE GENOMIC DNA]</scope>
    <source>
        <strain evidence="1">LZ3.2</strain>
        <tissue evidence="1">Leaf</tissue>
    </source>
</reference>
<evidence type="ECO:0000313" key="2">
    <source>
        <dbReference type="Proteomes" id="UP000824120"/>
    </source>
</evidence>
<accession>A0A9J5XV32</accession>
<organism evidence="1 2">
    <name type="scientific">Solanum commersonii</name>
    <name type="common">Commerson's wild potato</name>
    <name type="synonym">Commerson's nightshade</name>
    <dbReference type="NCBI Taxonomy" id="4109"/>
    <lineage>
        <taxon>Eukaryota</taxon>
        <taxon>Viridiplantae</taxon>
        <taxon>Streptophyta</taxon>
        <taxon>Embryophyta</taxon>
        <taxon>Tracheophyta</taxon>
        <taxon>Spermatophyta</taxon>
        <taxon>Magnoliopsida</taxon>
        <taxon>eudicotyledons</taxon>
        <taxon>Gunneridae</taxon>
        <taxon>Pentapetalae</taxon>
        <taxon>asterids</taxon>
        <taxon>lamiids</taxon>
        <taxon>Solanales</taxon>
        <taxon>Solanaceae</taxon>
        <taxon>Solanoideae</taxon>
        <taxon>Solaneae</taxon>
        <taxon>Solanum</taxon>
    </lineage>
</organism>
<name>A0A9J5XV32_SOLCO</name>
<sequence>MNHHHHRVQVFCEAAVIINGSVKKAARKIESYNMTRKSMTSNTIPLTTISCNIPRQSLSSGLIVTVLTTKINCEALLKLKQIKCFIAGTEMLPSICKLRLMDKKYKM</sequence>
<keyword evidence="2" id="KW-1185">Reference proteome</keyword>
<dbReference type="Proteomes" id="UP000824120">
    <property type="component" value="Chromosome 8"/>
</dbReference>
<dbReference type="AlphaFoldDB" id="A0A9J5XV32"/>
<gene>
    <name evidence="1" type="ORF">H5410_042685</name>
</gene>
<evidence type="ECO:0000313" key="1">
    <source>
        <dbReference type="EMBL" id="KAG5592171.1"/>
    </source>
</evidence>
<dbReference type="EMBL" id="JACXVP010000008">
    <property type="protein sequence ID" value="KAG5592171.1"/>
    <property type="molecule type" value="Genomic_DNA"/>
</dbReference>
<proteinExistence type="predicted"/>
<comment type="caution">
    <text evidence="1">The sequence shown here is derived from an EMBL/GenBank/DDBJ whole genome shotgun (WGS) entry which is preliminary data.</text>
</comment>